<evidence type="ECO:0000256" key="3">
    <source>
        <dbReference type="ARBA" id="ARBA00014974"/>
    </source>
</evidence>
<dbReference type="Gene3D" id="3.30.420.40">
    <property type="match status" value="2"/>
</dbReference>
<dbReference type="GeneID" id="10503049"/>
<dbReference type="RefSeq" id="XP_003285529.1">
    <property type="nucleotide sequence ID" value="XM_003285481.1"/>
</dbReference>
<dbReference type="STRING" id="5786.F0ZDL1"/>
<dbReference type="eggNOG" id="KOG1794">
    <property type="taxonomic scope" value="Eukaryota"/>
</dbReference>
<comment type="similarity">
    <text evidence="1">Belongs to the eukaryotic-type N-acetylglucosamine kinase family.</text>
</comment>
<dbReference type="GO" id="GO:0047931">
    <property type="term" value="F:glucosamine kinase activity"/>
    <property type="evidence" value="ECO:0000318"/>
    <property type="project" value="GO_Central"/>
</dbReference>
<dbReference type="GO" id="GO:0045127">
    <property type="term" value="F:N-acetylglucosamine kinase activity"/>
    <property type="evidence" value="ECO:0007669"/>
    <property type="project" value="UniProtKB-EC"/>
</dbReference>
<reference evidence="7" key="1">
    <citation type="journal article" date="2011" name="Genome Biol.">
        <title>Comparative genomics of the social amoebae Dictyostelium discoideum and Dictyostelium purpureum.</title>
        <authorList>
            <consortium name="US DOE Joint Genome Institute (JGI-PGF)"/>
            <person name="Sucgang R."/>
            <person name="Kuo A."/>
            <person name="Tian X."/>
            <person name="Salerno W."/>
            <person name="Parikh A."/>
            <person name="Feasley C.L."/>
            <person name="Dalin E."/>
            <person name="Tu H."/>
            <person name="Huang E."/>
            <person name="Barry K."/>
            <person name="Lindquist E."/>
            <person name="Shapiro H."/>
            <person name="Bruce D."/>
            <person name="Schmutz J."/>
            <person name="Salamov A."/>
            <person name="Fey P."/>
            <person name="Gaudet P."/>
            <person name="Anjard C."/>
            <person name="Babu M.M."/>
            <person name="Basu S."/>
            <person name="Bushmanova Y."/>
            <person name="van der Wel H."/>
            <person name="Katoh-Kurasawa M."/>
            <person name="Dinh C."/>
            <person name="Coutinho P.M."/>
            <person name="Saito T."/>
            <person name="Elias M."/>
            <person name="Schaap P."/>
            <person name="Kay R.R."/>
            <person name="Henrissat B."/>
            <person name="Eichinger L."/>
            <person name="Rivero F."/>
            <person name="Putnam N.H."/>
            <person name="West C.M."/>
            <person name="Loomis W.F."/>
            <person name="Chisholm R.L."/>
            <person name="Shaulsky G."/>
            <person name="Strassmann J.E."/>
            <person name="Queller D.C."/>
            <person name="Kuspa A."/>
            <person name="Grigoriev I.V."/>
        </authorList>
    </citation>
    <scope>NUCLEOTIDE SEQUENCE [LARGE SCALE GENOMIC DNA]</scope>
    <source>
        <strain evidence="7">QSDP1</strain>
    </source>
</reference>
<evidence type="ECO:0000313" key="7">
    <source>
        <dbReference type="Proteomes" id="UP000001064"/>
    </source>
</evidence>
<dbReference type="KEGG" id="dpp:DICPUDRAFT_46126"/>
<dbReference type="PANTHER" id="PTHR43190">
    <property type="entry name" value="N-ACETYL-D-GLUCOSAMINE KINASE"/>
    <property type="match status" value="1"/>
</dbReference>
<dbReference type="OrthoDB" id="311172at2759"/>
<dbReference type="InParanoid" id="F0ZDL1"/>
<dbReference type="Pfam" id="PF01869">
    <property type="entry name" value="BcrAD_BadFG"/>
    <property type="match status" value="1"/>
</dbReference>
<dbReference type="VEuPathDB" id="AmoebaDB:DICPUDRAFT_46126"/>
<dbReference type="SUPFAM" id="SSF53067">
    <property type="entry name" value="Actin-like ATPase domain"/>
    <property type="match status" value="2"/>
</dbReference>
<accession>F0ZDL1</accession>
<keyword evidence="7" id="KW-1185">Reference proteome</keyword>
<evidence type="ECO:0000313" key="6">
    <source>
        <dbReference type="EMBL" id="EGC37958.1"/>
    </source>
</evidence>
<evidence type="ECO:0000256" key="1">
    <source>
        <dbReference type="ARBA" id="ARBA00006198"/>
    </source>
</evidence>
<dbReference type="PANTHER" id="PTHR43190:SF3">
    <property type="entry name" value="N-ACETYL-D-GLUCOSAMINE KINASE"/>
    <property type="match status" value="1"/>
</dbReference>
<dbReference type="EMBL" id="GL870987">
    <property type="protein sequence ID" value="EGC37958.1"/>
    <property type="molecule type" value="Genomic_DNA"/>
</dbReference>
<dbReference type="FunCoup" id="F0ZDL1">
    <property type="interactions" value="100"/>
</dbReference>
<dbReference type="Proteomes" id="UP000001064">
    <property type="component" value="Unassembled WGS sequence"/>
</dbReference>
<protein>
    <recommendedName>
        <fullName evidence="3">N-acetyl-D-glucosamine kinase</fullName>
        <ecNumber evidence="2">2.7.1.59</ecNumber>
    </recommendedName>
    <alternativeName>
        <fullName evidence="4">GlcNAc kinase</fullName>
    </alternativeName>
</protein>
<name>F0ZDL1_DICPU</name>
<gene>
    <name evidence="6" type="ORF">DICPUDRAFT_46126</name>
</gene>
<proteinExistence type="inferred from homology"/>
<dbReference type="AlphaFoldDB" id="F0ZDL1"/>
<evidence type="ECO:0000256" key="2">
    <source>
        <dbReference type="ARBA" id="ARBA00012122"/>
    </source>
</evidence>
<dbReference type="CDD" id="cd24081">
    <property type="entry name" value="ASKHA_NBD_DdNAGK-like"/>
    <property type="match status" value="1"/>
</dbReference>
<organism evidence="6 7">
    <name type="scientific">Dictyostelium purpureum</name>
    <name type="common">Slime mold</name>
    <dbReference type="NCBI Taxonomy" id="5786"/>
    <lineage>
        <taxon>Eukaryota</taxon>
        <taxon>Amoebozoa</taxon>
        <taxon>Evosea</taxon>
        <taxon>Eumycetozoa</taxon>
        <taxon>Dictyostelia</taxon>
        <taxon>Dictyosteliales</taxon>
        <taxon>Dictyosteliaceae</taxon>
        <taxon>Dictyostelium</taxon>
    </lineage>
</organism>
<dbReference type="InterPro" id="IPR043129">
    <property type="entry name" value="ATPase_NBD"/>
</dbReference>
<dbReference type="InterPro" id="IPR002731">
    <property type="entry name" value="ATPase_BadF"/>
</dbReference>
<sequence>MVKEVFIGVDGGGTKTLTLAVNNEGKELSRHVSPCSNYHSVGEDLAKASIYEGIRFVLNQIKRENEDKEEDVQVKSICLGMSGVDREEDKKMVIGWISELLGPNVPCKIYNDAIIALASGTDGHLFGIVVICGTGCISLGFNKDGQTTRSAGWGPLLGDYGSGYQIGYDILRHVLRAKDETGPKTSLTKVLLERLNLTKEDSLISWAYDPKNQNWQKFAQLSTLAFEQANAGDEIAILILNDAANALFEYISSIVKKLNLANEPFPLIFAGGNIERKSMFSDLLIEKIKAAYPNADIKIPNREPVFGAALLALNNN</sequence>
<feature type="domain" description="ATPase BadF/BadG/BcrA/BcrD type" evidence="5">
    <location>
        <begin position="7"/>
        <end position="312"/>
    </location>
</feature>
<dbReference type="InterPro" id="IPR052519">
    <property type="entry name" value="Euk-type_GlcNAc_Kinase"/>
</dbReference>
<dbReference type="EC" id="2.7.1.59" evidence="2"/>
<evidence type="ECO:0000259" key="5">
    <source>
        <dbReference type="Pfam" id="PF01869"/>
    </source>
</evidence>
<dbReference type="OMA" id="IETRYDM"/>
<evidence type="ECO:0000256" key="4">
    <source>
        <dbReference type="ARBA" id="ARBA00031123"/>
    </source>
</evidence>